<dbReference type="AlphaFoldDB" id="A0A0L0HKF2"/>
<dbReference type="VEuPathDB" id="FungiDB:SPPG_03317"/>
<keyword evidence="3" id="KW-1185">Reference proteome</keyword>
<dbReference type="EMBL" id="KQ257454">
    <property type="protein sequence ID" value="KND01518.1"/>
    <property type="molecule type" value="Genomic_DNA"/>
</dbReference>
<keyword evidence="1" id="KW-0732">Signal</keyword>
<dbReference type="GeneID" id="27686844"/>
<evidence type="ECO:0000313" key="3">
    <source>
        <dbReference type="Proteomes" id="UP000053201"/>
    </source>
</evidence>
<sequence>MKTVLNLISVFLSINAALAAPFAAKRAVTVTDLLARTSAPTTTGLGIEEIIGPTLFRRQSNTRSRCLANCQAAYDQTNMICAARGNDTSCTDFRDDYNRICLANCYQNARDRPSTRTTPSVITKTASAQRVLSTTEPVEVTSTTTTEVVTAITTVETTTLQTTTEEPQATGTPLPTVAECLRTCDIAYAQTTEICQSQTDEDTCFEFRDTYDLQCRASCRGIAFIPTMTFQSATSTVVVEETATVETTIAAGPGLGPIPI</sequence>
<evidence type="ECO:0000256" key="1">
    <source>
        <dbReference type="SAM" id="SignalP"/>
    </source>
</evidence>
<reference evidence="2 3" key="1">
    <citation type="submission" date="2009-08" db="EMBL/GenBank/DDBJ databases">
        <title>The Genome Sequence of Spizellomyces punctatus strain DAOM BR117.</title>
        <authorList>
            <consortium name="The Broad Institute Genome Sequencing Platform"/>
            <person name="Russ C."/>
            <person name="Cuomo C."/>
            <person name="Shea T."/>
            <person name="Young S.K."/>
            <person name="Zeng Q."/>
            <person name="Koehrsen M."/>
            <person name="Haas B."/>
            <person name="Borodovsky M."/>
            <person name="Guigo R."/>
            <person name="Alvarado L."/>
            <person name="Berlin A."/>
            <person name="Bochicchio J."/>
            <person name="Borenstein D."/>
            <person name="Chapman S."/>
            <person name="Chen Z."/>
            <person name="Engels R."/>
            <person name="Freedman E."/>
            <person name="Gellesch M."/>
            <person name="Goldberg J."/>
            <person name="Griggs A."/>
            <person name="Gujja S."/>
            <person name="Heiman D."/>
            <person name="Hepburn T."/>
            <person name="Howarth C."/>
            <person name="Jen D."/>
            <person name="Larson L."/>
            <person name="Lewis B."/>
            <person name="Mehta T."/>
            <person name="Park D."/>
            <person name="Pearson M."/>
            <person name="Roberts A."/>
            <person name="Saif S."/>
            <person name="Shenoy N."/>
            <person name="Sisk P."/>
            <person name="Stolte C."/>
            <person name="Sykes S."/>
            <person name="Thomson T."/>
            <person name="Walk T."/>
            <person name="White J."/>
            <person name="Yandava C."/>
            <person name="Burger G."/>
            <person name="Gray M.W."/>
            <person name="Holland P.W.H."/>
            <person name="King N."/>
            <person name="Lang F.B.F."/>
            <person name="Roger A.J."/>
            <person name="Ruiz-Trillo I."/>
            <person name="Lander E."/>
            <person name="Nusbaum C."/>
        </authorList>
    </citation>
    <scope>NUCLEOTIDE SEQUENCE [LARGE SCALE GENOMIC DNA]</scope>
    <source>
        <strain evidence="2 3">DAOM BR117</strain>
    </source>
</reference>
<dbReference type="RefSeq" id="XP_016609557.1">
    <property type="nucleotide sequence ID" value="XM_016751591.1"/>
</dbReference>
<gene>
    <name evidence="2" type="ORF">SPPG_03317</name>
</gene>
<dbReference type="OrthoDB" id="2158883at2759"/>
<dbReference type="Proteomes" id="UP000053201">
    <property type="component" value="Unassembled WGS sequence"/>
</dbReference>
<evidence type="ECO:0000313" key="2">
    <source>
        <dbReference type="EMBL" id="KND01518.1"/>
    </source>
</evidence>
<accession>A0A0L0HKF2</accession>
<dbReference type="InParanoid" id="A0A0L0HKF2"/>
<feature type="signal peptide" evidence="1">
    <location>
        <begin position="1"/>
        <end position="19"/>
    </location>
</feature>
<name>A0A0L0HKF2_SPIPD</name>
<feature type="chain" id="PRO_5005540112" evidence="1">
    <location>
        <begin position="20"/>
        <end position="260"/>
    </location>
</feature>
<proteinExistence type="predicted"/>
<organism evidence="2 3">
    <name type="scientific">Spizellomyces punctatus (strain DAOM BR117)</name>
    <dbReference type="NCBI Taxonomy" id="645134"/>
    <lineage>
        <taxon>Eukaryota</taxon>
        <taxon>Fungi</taxon>
        <taxon>Fungi incertae sedis</taxon>
        <taxon>Chytridiomycota</taxon>
        <taxon>Chytridiomycota incertae sedis</taxon>
        <taxon>Chytridiomycetes</taxon>
        <taxon>Spizellomycetales</taxon>
        <taxon>Spizellomycetaceae</taxon>
        <taxon>Spizellomyces</taxon>
    </lineage>
</organism>
<protein>
    <submittedName>
        <fullName evidence="2">Uncharacterized protein</fullName>
    </submittedName>
</protein>